<dbReference type="GO" id="GO:0016614">
    <property type="term" value="F:oxidoreductase activity, acting on CH-OH group of donors"/>
    <property type="evidence" value="ECO:0007669"/>
    <property type="project" value="UniProtKB-ARBA"/>
</dbReference>
<dbReference type="KEGG" id="moj:D7D94_11865"/>
<proteinExistence type="inferred from homology"/>
<dbReference type="RefSeq" id="WP_156242805.1">
    <property type="nucleotide sequence ID" value="NZ_BAAAZL010000004.1"/>
</dbReference>
<evidence type="ECO:0000256" key="2">
    <source>
        <dbReference type="ARBA" id="ARBA00023002"/>
    </source>
</evidence>
<dbReference type="Gene3D" id="3.40.50.720">
    <property type="entry name" value="NAD(P)-binding Rossmann-like Domain"/>
    <property type="match status" value="1"/>
</dbReference>
<dbReference type="PROSITE" id="PS00061">
    <property type="entry name" value="ADH_SHORT"/>
    <property type="match status" value="1"/>
</dbReference>
<accession>A0A6I6DTF3</accession>
<dbReference type="OrthoDB" id="9809287at2"/>
<dbReference type="Proteomes" id="UP000422989">
    <property type="component" value="Chromosome"/>
</dbReference>
<evidence type="ECO:0000256" key="3">
    <source>
        <dbReference type="SAM" id="MobiDB-lite"/>
    </source>
</evidence>
<dbReference type="SUPFAM" id="SSF51735">
    <property type="entry name" value="NAD(P)-binding Rossmann-fold domains"/>
    <property type="match status" value="1"/>
</dbReference>
<dbReference type="PANTHER" id="PTHR48107">
    <property type="entry name" value="NADPH-DEPENDENT ALDEHYDE REDUCTASE-LIKE PROTEIN, CHLOROPLASTIC-RELATED"/>
    <property type="match status" value="1"/>
</dbReference>
<protein>
    <submittedName>
        <fullName evidence="4">SDR family oxidoreductase</fullName>
    </submittedName>
</protein>
<evidence type="ECO:0000313" key="4">
    <source>
        <dbReference type="EMBL" id="QGU28292.1"/>
    </source>
</evidence>
<dbReference type="AlphaFoldDB" id="A0A6I6DTF3"/>
<sequence>MARDQYTFTDPTALYSDIEPKKQHQTEPGLDADMTPQPDLGEDTYRGTGRLAGRKALITGGDSGIGAATAIAFAREGADVAIAYLPQEEEDAARIAGLIRDAGVKVAQLPGDLSDPDYCRGLVDQVVAELGGIDILVNNGGKQIFNEDITTLPDEQWQETFDVNVRATFLLTKAAVPHMKPGSTIINTTSHQAYTPSPTLLDYASTKWAINGFTKAVAQQLAPKGIRVNAVAPGPVWTVLQVTDGQPQEKVAEFGKQTPLGRMGQPAEMAPAYVFLASAESSYIIGDTVNANGGSPTP</sequence>
<dbReference type="PRINTS" id="PR00081">
    <property type="entry name" value="GDHRDH"/>
</dbReference>
<dbReference type="Pfam" id="PF13561">
    <property type="entry name" value="adh_short_C2"/>
    <property type="match status" value="1"/>
</dbReference>
<reference evidence="4 5" key="1">
    <citation type="submission" date="2018-09" db="EMBL/GenBank/DDBJ databases">
        <title>Whole genome sequencing of Microbacterium oryzae strain MB-10T.</title>
        <authorList>
            <person name="Das S.K."/>
        </authorList>
    </citation>
    <scope>NUCLEOTIDE SEQUENCE [LARGE SCALE GENOMIC DNA]</scope>
    <source>
        <strain evidence="4 5">MB-10</strain>
    </source>
</reference>
<name>A0A6I6DTF3_9MICO</name>
<dbReference type="EMBL" id="CP032550">
    <property type="protein sequence ID" value="QGU28292.1"/>
    <property type="molecule type" value="Genomic_DNA"/>
</dbReference>
<dbReference type="InterPro" id="IPR020904">
    <property type="entry name" value="Sc_DH/Rdtase_CS"/>
</dbReference>
<feature type="compositionally biased region" description="Polar residues" evidence="3">
    <location>
        <begin position="1"/>
        <end position="10"/>
    </location>
</feature>
<keyword evidence="2" id="KW-0560">Oxidoreductase</keyword>
<feature type="region of interest" description="Disordered" evidence="3">
    <location>
        <begin position="1"/>
        <end position="43"/>
    </location>
</feature>
<keyword evidence="5" id="KW-1185">Reference proteome</keyword>
<organism evidence="4 5">
    <name type="scientific">Microbacterium oryzae</name>
    <dbReference type="NCBI Taxonomy" id="743009"/>
    <lineage>
        <taxon>Bacteria</taxon>
        <taxon>Bacillati</taxon>
        <taxon>Actinomycetota</taxon>
        <taxon>Actinomycetes</taxon>
        <taxon>Micrococcales</taxon>
        <taxon>Microbacteriaceae</taxon>
        <taxon>Microbacterium</taxon>
    </lineage>
</organism>
<dbReference type="PRINTS" id="PR00080">
    <property type="entry name" value="SDRFAMILY"/>
</dbReference>
<dbReference type="InterPro" id="IPR002347">
    <property type="entry name" value="SDR_fam"/>
</dbReference>
<evidence type="ECO:0000313" key="5">
    <source>
        <dbReference type="Proteomes" id="UP000422989"/>
    </source>
</evidence>
<gene>
    <name evidence="4" type="ORF">D7D94_11865</name>
</gene>
<dbReference type="FunFam" id="3.40.50.720:FF:000097">
    <property type="entry name" value="SDR family oxidoreductase"/>
    <property type="match status" value="1"/>
</dbReference>
<comment type="similarity">
    <text evidence="1">Belongs to the short-chain dehydrogenases/reductases (SDR) family.</text>
</comment>
<dbReference type="InterPro" id="IPR036291">
    <property type="entry name" value="NAD(P)-bd_dom_sf"/>
</dbReference>
<evidence type="ECO:0000256" key="1">
    <source>
        <dbReference type="ARBA" id="ARBA00006484"/>
    </source>
</evidence>
<dbReference type="PANTHER" id="PTHR48107:SF16">
    <property type="entry name" value="NADPH-DEPENDENT ALDEHYDE REDUCTASE 1, CHLOROPLASTIC"/>
    <property type="match status" value="1"/>
</dbReference>